<evidence type="ECO:0000256" key="2">
    <source>
        <dbReference type="ARBA" id="ARBA00005182"/>
    </source>
</evidence>
<proteinExistence type="inferred from homology"/>
<dbReference type="InterPro" id="IPR024194">
    <property type="entry name" value="Ac/AlaTfrase_AlgI/DltB"/>
</dbReference>
<dbReference type="GO" id="GO:0042121">
    <property type="term" value="P:alginic acid biosynthetic process"/>
    <property type="evidence" value="ECO:0007669"/>
    <property type="project" value="UniProtKB-UniRule"/>
</dbReference>
<evidence type="ECO:0000313" key="13">
    <source>
        <dbReference type="EMBL" id="NRQ42031.1"/>
    </source>
</evidence>
<evidence type="ECO:0000256" key="8">
    <source>
        <dbReference type="ARBA" id="ARBA00022989"/>
    </source>
</evidence>
<feature type="transmembrane region" description="Helical" evidence="12">
    <location>
        <begin position="312"/>
        <end position="340"/>
    </location>
</feature>
<dbReference type="GO" id="GO:0005886">
    <property type="term" value="C:plasma membrane"/>
    <property type="evidence" value="ECO:0007669"/>
    <property type="project" value="UniProtKB-SubCell"/>
</dbReference>
<keyword evidence="8 12" id="KW-1133">Transmembrane helix</keyword>
<feature type="transmembrane region" description="Helical" evidence="12">
    <location>
        <begin position="31"/>
        <end position="47"/>
    </location>
</feature>
<evidence type="ECO:0000256" key="9">
    <source>
        <dbReference type="ARBA" id="ARBA00023136"/>
    </source>
</evidence>
<evidence type="ECO:0000256" key="12">
    <source>
        <dbReference type="SAM" id="Phobius"/>
    </source>
</evidence>
<comment type="subcellular location">
    <subcellularLocation>
        <location evidence="11">Cell inner membrane</location>
    </subcellularLocation>
    <subcellularLocation>
        <location evidence="1">Cell membrane</location>
        <topology evidence="1">Multi-pass membrane protein</topology>
    </subcellularLocation>
</comment>
<accession>A0A7Y5EI83</accession>
<dbReference type="RefSeq" id="WP_173500276.1">
    <property type="nucleotide sequence ID" value="NZ_JABSOD010000004.1"/>
</dbReference>
<dbReference type="PANTHER" id="PTHR13285">
    <property type="entry name" value="ACYLTRANSFERASE"/>
    <property type="match status" value="1"/>
</dbReference>
<dbReference type="PANTHER" id="PTHR13285:SF23">
    <property type="entry name" value="TEICHOIC ACID D-ALANYLTRANSFERASE"/>
    <property type="match status" value="1"/>
</dbReference>
<dbReference type="InterPro" id="IPR004299">
    <property type="entry name" value="MBOAT_fam"/>
</dbReference>
<keyword evidence="14" id="KW-1185">Reference proteome</keyword>
<evidence type="ECO:0000256" key="6">
    <source>
        <dbReference type="ARBA" id="ARBA00022692"/>
    </source>
</evidence>
<keyword evidence="5 11" id="KW-0808">Transferase</keyword>
<keyword evidence="6 11" id="KW-0812">Transmembrane</keyword>
<evidence type="ECO:0000256" key="10">
    <source>
        <dbReference type="ARBA" id="ARBA00023315"/>
    </source>
</evidence>
<evidence type="ECO:0000256" key="3">
    <source>
        <dbReference type="ARBA" id="ARBA00010323"/>
    </source>
</evidence>
<feature type="transmembrane region" description="Helical" evidence="12">
    <location>
        <begin position="483"/>
        <end position="502"/>
    </location>
</feature>
<feature type="transmembrane region" description="Helical" evidence="12">
    <location>
        <begin position="6"/>
        <end position="24"/>
    </location>
</feature>
<keyword evidence="10 11" id="KW-0012">Acyltransferase</keyword>
<dbReference type="InterPro" id="IPR051085">
    <property type="entry name" value="MB_O-acyltransferase"/>
</dbReference>
<feature type="transmembrane region" description="Helical" evidence="12">
    <location>
        <begin position="82"/>
        <end position="103"/>
    </location>
</feature>
<keyword evidence="9 11" id="KW-0472">Membrane</keyword>
<dbReference type="AlphaFoldDB" id="A0A7Y5EI83"/>
<sequence>MLFNSIEFLLFFLPLTLVLFHFFSRKVSTQSAVFLLIVASLFFYAWWQPVYLLLLGASVLFNFHMARAIYRYAKPWLTVAGVAVNLAIIGYFKYSVFFINNLALASGFEWQAEQILLPLAISFFTFQQIAYLIDVKRHYVIENSFSNYVLFVCFFPQLIAGPIVHHSNMMPQFRQPGRLQLSAANFAVGFSIFTIGLFKKTVLADGVAVYANPVFNAADSGSVPDFFTAWGGALAYTFQLYFDFSGYSDMAIGLALIFGIALPLNFNSPYKALNIVDFWRRWHITLSRFLRDYLYISLGGNRAGFLRRYSNLLITMILGGLWHGAGWNFLIWGALHGGYLVINHGFSHLRQTSLRFIRDIWFSPLAWLITFVAVVAGWVFFRAQSLTGALAMLQAMAGLNGITLPAGIMAKLPGLQPVFDLFAVSAAPGGGLVFVKTWLWIGALLLIALKAPNVYQLFYARLAPETTADTPCKVHSRMQWQPGVCWALLISIMLVLSLSTLGQVSEFLYFNF</sequence>
<dbReference type="UniPathway" id="UPA00286"/>
<dbReference type="Proteomes" id="UP000523161">
    <property type="component" value="Unassembled WGS sequence"/>
</dbReference>
<comment type="caution">
    <text evidence="13">The sequence shown here is derived from an EMBL/GenBank/DDBJ whole genome shotgun (WGS) entry which is preliminary data.</text>
</comment>
<protein>
    <recommendedName>
        <fullName evidence="11">Probable alginate O-acetylase</fullName>
        <ecNumber evidence="11">2.3.1.-</ecNumber>
    </recommendedName>
</protein>
<evidence type="ECO:0000256" key="5">
    <source>
        <dbReference type="ARBA" id="ARBA00022679"/>
    </source>
</evidence>
<feature type="transmembrane region" description="Helical" evidence="12">
    <location>
        <begin position="360"/>
        <end position="381"/>
    </location>
</feature>
<organism evidence="13 14">
    <name type="scientific">Rheinheimera lutimaris</name>
    <dbReference type="NCBI Taxonomy" id="2740584"/>
    <lineage>
        <taxon>Bacteria</taxon>
        <taxon>Pseudomonadati</taxon>
        <taxon>Pseudomonadota</taxon>
        <taxon>Gammaproteobacteria</taxon>
        <taxon>Chromatiales</taxon>
        <taxon>Chromatiaceae</taxon>
        <taxon>Rheinheimera</taxon>
    </lineage>
</organism>
<evidence type="ECO:0000256" key="7">
    <source>
        <dbReference type="ARBA" id="ARBA00022841"/>
    </source>
</evidence>
<dbReference type="GO" id="GO:0016746">
    <property type="term" value="F:acyltransferase activity"/>
    <property type="evidence" value="ECO:0007669"/>
    <property type="project" value="UniProtKB-KW"/>
</dbReference>
<evidence type="ECO:0000256" key="1">
    <source>
        <dbReference type="ARBA" id="ARBA00004651"/>
    </source>
</evidence>
<evidence type="ECO:0000256" key="4">
    <source>
        <dbReference type="ARBA" id="ARBA00022475"/>
    </source>
</evidence>
<evidence type="ECO:0000313" key="14">
    <source>
        <dbReference type="Proteomes" id="UP000523161"/>
    </source>
</evidence>
<dbReference type="PIRSF" id="PIRSF500217">
    <property type="entry name" value="AlgI"/>
    <property type="match status" value="1"/>
</dbReference>
<feature type="transmembrane region" description="Helical" evidence="12">
    <location>
        <begin position="179"/>
        <end position="198"/>
    </location>
</feature>
<keyword evidence="11" id="KW-0997">Cell inner membrane</keyword>
<comment type="similarity">
    <text evidence="3 11">Belongs to the membrane-bound acyltransferase family.</text>
</comment>
<dbReference type="PIRSF" id="PIRSF016636">
    <property type="entry name" value="AlgI_DltB"/>
    <property type="match status" value="1"/>
</dbReference>
<keyword evidence="4 11" id="KW-1003">Cell membrane</keyword>
<feature type="transmembrane region" description="Helical" evidence="12">
    <location>
        <begin position="430"/>
        <end position="449"/>
    </location>
</feature>
<feature type="transmembrane region" description="Helical" evidence="12">
    <location>
        <begin position="145"/>
        <end position="164"/>
    </location>
</feature>
<name>A0A7Y5EI83_9GAMM</name>
<feature type="transmembrane region" description="Helical" evidence="12">
    <location>
        <begin position="388"/>
        <end position="410"/>
    </location>
</feature>
<dbReference type="EMBL" id="JABSOD010000004">
    <property type="protein sequence ID" value="NRQ42031.1"/>
    <property type="molecule type" value="Genomic_DNA"/>
</dbReference>
<dbReference type="EC" id="2.3.1.-" evidence="11"/>
<comment type="pathway">
    <text evidence="2 11">Glycan biosynthesis; alginate biosynthesis.</text>
</comment>
<dbReference type="InterPro" id="IPR028362">
    <property type="entry name" value="AlgI"/>
</dbReference>
<feature type="transmembrane region" description="Helical" evidence="12">
    <location>
        <begin position="115"/>
        <end position="133"/>
    </location>
</feature>
<evidence type="ECO:0000256" key="11">
    <source>
        <dbReference type="PIRNR" id="PIRNR016636"/>
    </source>
</evidence>
<reference evidence="13 14" key="1">
    <citation type="submission" date="2020-06" db="EMBL/GenBank/DDBJ databases">
        <title>Rheinheimera sp. nov., a marine bacterium isolated from coastal.</title>
        <authorList>
            <person name="Yu Q."/>
            <person name="Qi Y."/>
            <person name="Pu J."/>
        </authorList>
    </citation>
    <scope>NUCLEOTIDE SEQUENCE [LARGE SCALE GENOMIC DNA]</scope>
    <source>
        <strain evidence="13 14">YQF-2</strain>
    </source>
</reference>
<dbReference type="Pfam" id="PF03062">
    <property type="entry name" value="MBOAT"/>
    <property type="match status" value="1"/>
</dbReference>
<keyword evidence="7 11" id="KW-0016">Alginate biosynthesis</keyword>
<gene>
    <name evidence="13" type="ORF">HRH59_05535</name>
</gene>